<evidence type="ECO:0000313" key="2">
    <source>
        <dbReference type="Proteomes" id="UP001221413"/>
    </source>
</evidence>
<comment type="caution">
    <text evidence="1">The sequence shown here is derived from an EMBL/GenBank/DDBJ whole genome shotgun (WGS) entry which is preliminary data.</text>
</comment>
<accession>A0AAD6IS79</accession>
<proteinExistence type="predicted"/>
<keyword evidence="2" id="KW-1185">Reference proteome</keyword>
<dbReference type="Proteomes" id="UP001221413">
    <property type="component" value="Unassembled WGS sequence"/>
</dbReference>
<name>A0AAD6IS79_DREDA</name>
<sequence>MNLDSDVPITGSSFTLIKPWCQFLCESWQNNPNFDSHLSPSYYMSVDDVDDIYATINGPIPEKGCVEPGDNYNTRYARRHNGNPILMKECFPMPPSTSPELIDEVPVRKFSRFNSFSGGKNQNLMAYSPVDPLYAEDSNTWVFGSVLDLRYPRIVIDRKQAVQRGQNAYYDKLQSSKSVYDMDVEYSLDYLDKKSFYLLPNDEIWRSTIMSQRVIPEPSKGCVVWLCLYKDDRTLLDNGELSPIRFVRIVGLKPTVLPGGEADEEWYFGGSETMSMAEMIDSSIPEPASVCQFNVEYPKNRKLKWAGDDQYIVLSHYRNRERSQEDKRKGPDYESVFRLFRYGAA</sequence>
<dbReference type="EMBL" id="JAQGDS010000010">
    <property type="protein sequence ID" value="KAJ6257660.1"/>
    <property type="molecule type" value="Genomic_DNA"/>
</dbReference>
<evidence type="ECO:0000313" key="1">
    <source>
        <dbReference type="EMBL" id="KAJ6257660.1"/>
    </source>
</evidence>
<gene>
    <name evidence="1" type="ORF">Dda_7447</name>
</gene>
<reference evidence="1" key="1">
    <citation type="submission" date="2023-01" db="EMBL/GenBank/DDBJ databases">
        <title>The chitinases involved in constricting ring structure development in the nematode-trapping fungus Drechslerella dactyloides.</title>
        <authorList>
            <person name="Wang R."/>
            <person name="Zhang L."/>
            <person name="Tang P."/>
            <person name="Li S."/>
            <person name="Liang L."/>
        </authorList>
    </citation>
    <scope>NUCLEOTIDE SEQUENCE</scope>
    <source>
        <strain evidence="1">YMF1.00031</strain>
    </source>
</reference>
<dbReference type="AlphaFoldDB" id="A0AAD6IS79"/>
<organism evidence="1 2">
    <name type="scientific">Drechslerella dactyloides</name>
    <name type="common">Nematode-trapping fungus</name>
    <name type="synonym">Arthrobotrys dactyloides</name>
    <dbReference type="NCBI Taxonomy" id="74499"/>
    <lineage>
        <taxon>Eukaryota</taxon>
        <taxon>Fungi</taxon>
        <taxon>Dikarya</taxon>
        <taxon>Ascomycota</taxon>
        <taxon>Pezizomycotina</taxon>
        <taxon>Orbiliomycetes</taxon>
        <taxon>Orbiliales</taxon>
        <taxon>Orbiliaceae</taxon>
        <taxon>Drechslerella</taxon>
    </lineage>
</organism>
<protein>
    <submittedName>
        <fullName evidence="1">Uncharacterized protein</fullName>
    </submittedName>
</protein>